<organism evidence="15 16">
    <name type="scientific">Stanieria cyanosphaera (strain ATCC 29371 / PCC 7437)</name>
    <dbReference type="NCBI Taxonomy" id="111780"/>
    <lineage>
        <taxon>Bacteria</taxon>
        <taxon>Bacillati</taxon>
        <taxon>Cyanobacteriota</taxon>
        <taxon>Cyanophyceae</taxon>
        <taxon>Pleurocapsales</taxon>
        <taxon>Dermocarpellaceae</taxon>
        <taxon>Stanieria</taxon>
    </lineage>
</organism>
<dbReference type="Proteomes" id="UP000010473">
    <property type="component" value="Chromosome"/>
</dbReference>
<dbReference type="FunFam" id="3.90.79.10:FF:000014">
    <property type="entry name" value="8-oxo-dGTP diphosphatase MutT"/>
    <property type="match status" value="1"/>
</dbReference>
<comment type="cofactor">
    <cofactor evidence="1 13">
        <name>Mg(2+)</name>
        <dbReference type="ChEBI" id="CHEBI:18420"/>
    </cofactor>
</comment>
<dbReference type="InterPro" id="IPR000086">
    <property type="entry name" value="NUDIX_hydrolase_dom"/>
</dbReference>
<keyword evidence="3" id="KW-0515">Mutator protein</keyword>
<dbReference type="PRINTS" id="PR00502">
    <property type="entry name" value="NUDIXFAMILY"/>
</dbReference>
<keyword evidence="4" id="KW-0235">DNA replication</keyword>
<feature type="binding site" evidence="12">
    <location>
        <begin position="41"/>
        <end position="44"/>
    </location>
    <ligand>
        <name>8-oxo-dGTP</name>
        <dbReference type="ChEBI" id="CHEBI:77896"/>
    </ligand>
</feature>
<evidence type="ECO:0000256" key="3">
    <source>
        <dbReference type="ARBA" id="ARBA00022457"/>
    </source>
</evidence>
<feature type="domain" description="Nudix hydrolase" evidence="14">
    <location>
        <begin position="8"/>
        <end position="136"/>
    </location>
</feature>
<dbReference type="InterPro" id="IPR020084">
    <property type="entry name" value="NUDIX_hydrolase_CS"/>
</dbReference>
<comment type="similarity">
    <text evidence="2">Belongs to the Nudix hydrolase family.</text>
</comment>
<evidence type="ECO:0000256" key="12">
    <source>
        <dbReference type="PIRSR" id="PIRSR603561-1"/>
    </source>
</evidence>
<evidence type="ECO:0000313" key="15">
    <source>
        <dbReference type="EMBL" id="AFZ36456.1"/>
    </source>
</evidence>
<reference evidence="16" key="1">
    <citation type="journal article" date="2013" name="Proc. Natl. Acad. Sci. U.S.A.">
        <title>Improving the coverage of the cyanobacterial phylum using diversity-driven genome sequencing.</title>
        <authorList>
            <person name="Shih P.M."/>
            <person name="Wu D."/>
            <person name="Latifi A."/>
            <person name="Axen S.D."/>
            <person name="Fewer D.P."/>
            <person name="Talla E."/>
            <person name="Calteau A."/>
            <person name="Cai F."/>
            <person name="Tandeau de Marsac N."/>
            <person name="Rippka R."/>
            <person name="Herdman M."/>
            <person name="Sivonen K."/>
            <person name="Coursin T."/>
            <person name="Laurent T."/>
            <person name="Goodwin L."/>
            <person name="Nolan M."/>
            <person name="Davenport K.W."/>
            <person name="Han C.S."/>
            <person name="Rubin E.M."/>
            <person name="Eisen J.A."/>
            <person name="Woyke T."/>
            <person name="Gugger M."/>
            <person name="Kerfeld C.A."/>
        </authorList>
    </citation>
    <scope>NUCLEOTIDE SEQUENCE [LARGE SCALE GENOMIC DNA]</scope>
    <source>
        <strain evidence="16">ATCC 29371 / PCC 7437</strain>
    </source>
</reference>
<evidence type="ECO:0000256" key="5">
    <source>
        <dbReference type="ARBA" id="ARBA00022723"/>
    </source>
</evidence>
<accession>K9XWJ7</accession>
<dbReference type="GO" id="GO:0006260">
    <property type="term" value="P:DNA replication"/>
    <property type="evidence" value="ECO:0007669"/>
    <property type="project" value="UniProtKB-KW"/>
</dbReference>
<gene>
    <name evidence="15" type="ordered locus">Sta7437_2937</name>
</gene>
<feature type="binding site" evidence="13">
    <location>
        <position position="64"/>
    </location>
    <ligand>
        <name>Mg(2+)</name>
        <dbReference type="ChEBI" id="CHEBI:18420"/>
    </ligand>
</feature>
<dbReference type="KEGG" id="scs:Sta7437_2937"/>
<dbReference type="GO" id="GO:0046872">
    <property type="term" value="F:metal ion binding"/>
    <property type="evidence" value="ECO:0007669"/>
    <property type="project" value="UniProtKB-KW"/>
</dbReference>
<dbReference type="GO" id="GO:0008413">
    <property type="term" value="F:8-oxo-7,8-dihydroguanosine triphosphate pyrophosphatase activity"/>
    <property type="evidence" value="ECO:0007669"/>
    <property type="project" value="InterPro"/>
</dbReference>
<dbReference type="SUPFAM" id="SSF55811">
    <property type="entry name" value="Nudix"/>
    <property type="match status" value="1"/>
</dbReference>
<dbReference type="GO" id="GO:0044715">
    <property type="term" value="F:8-oxo-dGDP phosphatase activity"/>
    <property type="evidence" value="ECO:0007669"/>
    <property type="project" value="TreeGrafter"/>
</dbReference>
<dbReference type="InterPro" id="IPR047127">
    <property type="entry name" value="MutT-like"/>
</dbReference>
<feature type="binding site" evidence="12">
    <location>
        <position position="126"/>
    </location>
    <ligand>
        <name>8-oxo-dGTP</name>
        <dbReference type="ChEBI" id="CHEBI:77896"/>
    </ligand>
</feature>
<dbReference type="InterPro" id="IPR020476">
    <property type="entry name" value="Nudix_hydrolase"/>
</dbReference>
<keyword evidence="6" id="KW-0227">DNA damage</keyword>
<evidence type="ECO:0000256" key="6">
    <source>
        <dbReference type="ARBA" id="ARBA00022763"/>
    </source>
</evidence>
<dbReference type="Gene3D" id="3.90.79.10">
    <property type="entry name" value="Nucleoside Triphosphate Pyrophosphohydrolase"/>
    <property type="match status" value="1"/>
</dbReference>
<proteinExistence type="inferred from homology"/>
<sequence length="138" mass="15767">MTEIVCTVPHKKIGVAVIRNQQGKILIDRRRSQGDMAGLWEFPGGKVEPAETVQECIAREIKEELGIEIAVGDRLMTITHRYPNFDVTLFVHDCEHLSGEPQPIECEEIHWVSVTEMKQYPFPEANQQIIAMLEKIKN</sequence>
<keyword evidence="5 13" id="KW-0479">Metal-binding</keyword>
<evidence type="ECO:0000256" key="4">
    <source>
        <dbReference type="ARBA" id="ARBA00022705"/>
    </source>
</evidence>
<dbReference type="HOGENOM" id="CLU_037162_19_1_3"/>
<dbReference type="GO" id="GO:0006281">
    <property type="term" value="P:DNA repair"/>
    <property type="evidence" value="ECO:0007669"/>
    <property type="project" value="UniProtKB-KW"/>
</dbReference>
<dbReference type="OrthoDB" id="9802365at2"/>
<evidence type="ECO:0000259" key="14">
    <source>
        <dbReference type="PROSITE" id="PS51462"/>
    </source>
</evidence>
<dbReference type="CDD" id="cd03425">
    <property type="entry name" value="NUDIX_MutT_NudA_like"/>
    <property type="match status" value="1"/>
</dbReference>
<dbReference type="PROSITE" id="PS00893">
    <property type="entry name" value="NUDIX_BOX"/>
    <property type="match status" value="1"/>
</dbReference>
<evidence type="ECO:0000256" key="2">
    <source>
        <dbReference type="ARBA" id="ARBA00005582"/>
    </source>
</evidence>
<name>K9XWJ7_STAC7</name>
<dbReference type="GO" id="GO:0035539">
    <property type="term" value="F:8-oxo-7,8-dihydrodeoxyguanosine triphosphate pyrophosphatase activity"/>
    <property type="evidence" value="ECO:0007669"/>
    <property type="project" value="UniProtKB-EC"/>
</dbReference>
<dbReference type="GO" id="GO:0044716">
    <property type="term" value="F:8-oxo-GDP phosphatase activity"/>
    <property type="evidence" value="ECO:0007669"/>
    <property type="project" value="TreeGrafter"/>
</dbReference>
<protein>
    <recommendedName>
        <fullName evidence="11">8-oxo-dGTP diphosphatase</fullName>
        <ecNumber evidence="11">3.6.1.55</ecNumber>
    </recommendedName>
</protein>
<dbReference type="RefSeq" id="WP_015194123.1">
    <property type="nucleotide sequence ID" value="NC_019748.1"/>
</dbReference>
<dbReference type="AlphaFoldDB" id="K9XWJ7"/>
<evidence type="ECO:0000313" key="16">
    <source>
        <dbReference type="Proteomes" id="UP000010473"/>
    </source>
</evidence>
<dbReference type="eggNOG" id="COG0494">
    <property type="taxonomic scope" value="Bacteria"/>
</dbReference>
<dbReference type="PANTHER" id="PTHR47707">
    <property type="entry name" value="8-OXO-DGTP DIPHOSPHATASE"/>
    <property type="match status" value="1"/>
</dbReference>
<dbReference type="PROSITE" id="PS51462">
    <property type="entry name" value="NUDIX"/>
    <property type="match status" value="1"/>
</dbReference>
<evidence type="ECO:0000256" key="9">
    <source>
        <dbReference type="ARBA" id="ARBA00023204"/>
    </source>
</evidence>
<evidence type="ECO:0000256" key="13">
    <source>
        <dbReference type="PIRSR" id="PIRSR603561-2"/>
    </source>
</evidence>
<evidence type="ECO:0000256" key="11">
    <source>
        <dbReference type="ARBA" id="ARBA00038905"/>
    </source>
</evidence>
<dbReference type="Pfam" id="PF14815">
    <property type="entry name" value="NUDIX_4"/>
    <property type="match status" value="1"/>
</dbReference>
<comment type="catalytic activity">
    <reaction evidence="10">
        <text>8-oxo-dGTP + H2O = 8-oxo-dGMP + diphosphate + H(+)</text>
        <dbReference type="Rhea" id="RHEA:31575"/>
        <dbReference type="ChEBI" id="CHEBI:15377"/>
        <dbReference type="ChEBI" id="CHEBI:15378"/>
        <dbReference type="ChEBI" id="CHEBI:33019"/>
        <dbReference type="ChEBI" id="CHEBI:63224"/>
        <dbReference type="ChEBI" id="CHEBI:77896"/>
        <dbReference type="EC" id="3.6.1.55"/>
    </reaction>
</comment>
<keyword evidence="9" id="KW-0234">DNA repair</keyword>
<dbReference type="EC" id="3.6.1.55" evidence="11"/>
<evidence type="ECO:0000256" key="8">
    <source>
        <dbReference type="ARBA" id="ARBA00022842"/>
    </source>
</evidence>
<keyword evidence="8 13" id="KW-0460">Magnesium</keyword>
<dbReference type="PANTHER" id="PTHR47707:SF1">
    <property type="entry name" value="NUDIX HYDROLASE FAMILY PROTEIN"/>
    <property type="match status" value="1"/>
</dbReference>
<keyword evidence="16" id="KW-1185">Reference proteome</keyword>
<feature type="binding site" evidence="12">
    <location>
        <position position="30"/>
    </location>
    <ligand>
        <name>8-oxo-dGTP</name>
        <dbReference type="ChEBI" id="CHEBI:77896"/>
    </ligand>
</feature>
<dbReference type="InterPro" id="IPR029119">
    <property type="entry name" value="MutY_C"/>
</dbReference>
<dbReference type="InterPro" id="IPR015797">
    <property type="entry name" value="NUDIX_hydrolase-like_dom_sf"/>
</dbReference>
<dbReference type="PATRIC" id="fig|111780.3.peg.3053"/>
<dbReference type="EMBL" id="CP003653">
    <property type="protein sequence ID" value="AFZ36456.1"/>
    <property type="molecule type" value="Genomic_DNA"/>
</dbReference>
<dbReference type="NCBIfam" id="TIGR00586">
    <property type="entry name" value="mutt"/>
    <property type="match status" value="1"/>
</dbReference>
<keyword evidence="7" id="KW-0378">Hydrolase</keyword>
<feature type="binding site" evidence="13">
    <location>
        <position position="44"/>
    </location>
    <ligand>
        <name>Mg(2+)</name>
        <dbReference type="ChEBI" id="CHEBI:18420"/>
    </ligand>
</feature>
<evidence type="ECO:0000256" key="7">
    <source>
        <dbReference type="ARBA" id="ARBA00022801"/>
    </source>
</evidence>
<evidence type="ECO:0000256" key="10">
    <source>
        <dbReference type="ARBA" id="ARBA00035861"/>
    </source>
</evidence>
<evidence type="ECO:0000256" key="1">
    <source>
        <dbReference type="ARBA" id="ARBA00001946"/>
    </source>
</evidence>
<dbReference type="InterPro" id="IPR003561">
    <property type="entry name" value="Mutator_MutT"/>
</dbReference>